<sequence length="445" mass="46102">MTVVVVGAGPAGIAAAGAAARAGVRVVLVDAAARPGGQYHRQNSLSPEGEFGLPEGVEHLADSSVWAVEPIDGGHRVHVRTGRADGPGRRGRRVDTPALVLATGAYDRALPFPGWTLPGVYTAGAAQALVKGQGVAVGDRVLLAGTGPFLLPVAESLLDAGAGVLGVFEAGRPFSRWLRDPRGMFAGRGKLAELARYARVLAANGVPYRTRTTVIAAHGVDRVEEVTTARLDPDWNVLAGTEQRVRVDAVCVGFGFTPQLELAVAARCKLHDGFVLVDAAQATSVPGVFAAGEITGIGGAEPAAAEGEVAGTAAAVRLGARPPVPHRALRAVRHGRRFAAALARAHPVRPGWQGRLADDTLVCRCEEVDHRELREAVGGREASGARSLKLVSRVGLGPCQGRICGPNVADLVPGIDPAALARRPVAVPVRLAELSESPAPQEETE</sequence>
<dbReference type="InterPro" id="IPR036188">
    <property type="entry name" value="FAD/NAD-bd_sf"/>
</dbReference>
<dbReference type="PANTHER" id="PTHR42949:SF3">
    <property type="entry name" value="ANAEROBIC GLYCEROL-3-PHOSPHATE DEHYDROGENASE SUBUNIT B"/>
    <property type="match status" value="1"/>
</dbReference>
<gene>
    <name evidence="4" type="ORF">GCM10009533_11440</name>
</gene>
<dbReference type="Proteomes" id="UP001500729">
    <property type="component" value="Unassembled WGS sequence"/>
</dbReference>
<proteinExistence type="predicted"/>
<dbReference type="RefSeq" id="WP_009945562.1">
    <property type="nucleotide sequence ID" value="NZ_BAAAGS010000005.1"/>
</dbReference>
<evidence type="ECO:0000256" key="1">
    <source>
        <dbReference type="ARBA" id="ARBA00023002"/>
    </source>
</evidence>
<protein>
    <submittedName>
        <fullName evidence="4">FAD/NAD(P)-binding oxidoreductase</fullName>
    </submittedName>
</protein>
<feature type="domain" description="FAD/NAD(P)-binding" evidence="3">
    <location>
        <begin position="2"/>
        <end position="307"/>
    </location>
</feature>
<dbReference type="InterPro" id="IPR017224">
    <property type="entry name" value="Opine_Oxase_asu/HCN_bsu"/>
</dbReference>
<dbReference type="Pfam" id="PF07992">
    <property type="entry name" value="Pyr_redox_2"/>
    <property type="match status" value="1"/>
</dbReference>
<dbReference type="PANTHER" id="PTHR42949">
    <property type="entry name" value="ANAEROBIC GLYCEROL-3-PHOSPHATE DEHYDROGENASE SUBUNIT B"/>
    <property type="match status" value="1"/>
</dbReference>
<evidence type="ECO:0000259" key="2">
    <source>
        <dbReference type="Pfam" id="PF04324"/>
    </source>
</evidence>
<dbReference type="InterPro" id="IPR023753">
    <property type="entry name" value="FAD/NAD-binding_dom"/>
</dbReference>
<keyword evidence="5" id="KW-1185">Reference proteome</keyword>
<dbReference type="EMBL" id="BAAAGS010000005">
    <property type="protein sequence ID" value="GAA0514224.1"/>
    <property type="molecule type" value="Genomic_DNA"/>
</dbReference>
<evidence type="ECO:0000313" key="4">
    <source>
        <dbReference type="EMBL" id="GAA0514224.1"/>
    </source>
</evidence>
<dbReference type="PIRSF" id="PIRSF037495">
    <property type="entry name" value="Opine_OX_OoxA/HcnB"/>
    <property type="match status" value="1"/>
</dbReference>
<organism evidence="4 5">
    <name type="scientific">Saccharopolyspora erythraea</name>
    <name type="common">Streptomyces erythraeus</name>
    <dbReference type="NCBI Taxonomy" id="1836"/>
    <lineage>
        <taxon>Bacteria</taxon>
        <taxon>Bacillati</taxon>
        <taxon>Actinomycetota</taxon>
        <taxon>Actinomycetes</taxon>
        <taxon>Pseudonocardiales</taxon>
        <taxon>Pseudonocardiaceae</taxon>
        <taxon>Saccharopolyspora</taxon>
    </lineage>
</organism>
<reference evidence="4 5" key="1">
    <citation type="journal article" date="2019" name="Int. J. Syst. Evol. Microbiol.">
        <title>The Global Catalogue of Microorganisms (GCM) 10K type strain sequencing project: providing services to taxonomists for standard genome sequencing and annotation.</title>
        <authorList>
            <consortium name="The Broad Institute Genomics Platform"/>
            <consortium name="The Broad Institute Genome Sequencing Center for Infectious Disease"/>
            <person name="Wu L."/>
            <person name="Ma J."/>
        </authorList>
    </citation>
    <scope>NUCLEOTIDE SEQUENCE [LARGE SCALE GENOMIC DNA]</scope>
    <source>
        <strain evidence="4 5">JCM 10303</strain>
    </source>
</reference>
<name>A0ABN1C8U9_SACER</name>
<dbReference type="CDD" id="cd19946">
    <property type="entry name" value="GlpA-like_Fer2_BFD-like"/>
    <property type="match status" value="1"/>
</dbReference>
<dbReference type="Gene3D" id="1.10.10.1100">
    <property type="entry name" value="BFD-like [2Fe-2S]-binding domain"/>
    <property type="match status" value="1"/>
</dbReference>
<keyword evidence="1" id="KW-0560">Oxidoreductase</keyword>
<dbReference type="InterPro" id="IPR007419">
    <property type="entry name" value="BFD-like_2Fe2S-bd_dom"/>
</dbReference>
<accession>A0ABN1C8U9</accession>
<evidence type="ECO:0000313" key="5">
    <source>
        <dbReference type="Proteomes" id="UP001500729"/>
    </source>
</evidence>
<feature type="domain" description="BFD-like [2Fe-2S]-binding" evidence="2">
    <location>
        <begin position="361"/>
        <end position="411"/>
    </location>
</feature>
<dbReference type="SUPFAM" id="SSF51905">
    <property type="entry name" value="FAD/NAD(P)-binding domain"/>
    <property type="match status" value="1"/>
</dbReference>
<dbReference type="Pfam" id="PF04324">
    <property type="entry name" value="Fer2_BFD"/>
    <property type="match status" value="1"/>
</dbReference>
<comment type="caution">
    <text evidence="4">The sequence shown here is derived from an EMBL/GenBank/DDBJ whole genome shotgun (WGS) entry which is preliminary data.</text>
</comment>
<dbReference type="PRINTS" id="PR00368">
    <property type="entry name" value="FADPNR"/>
</dbReference>
<dbReference type="InterPro" id="IPR041854">
    <property type="entry name" value="BFD-like_2Fe2S-bd_dom_sf"/>
</dbReference>
<dbReference type="PRINTS" id="PR00469">
    <property type="entry name" value="PNDRDTASEII"/>
</dbReference>
<evidence type="ECO:0000259" key="3">
    <source>
        <dbReference type="Pfam" id="PF07992"/>
    </source>
</evidence>
<dbReference type="InterPro" id="IPR051691">
    <property type="entry name" value="Metab_Enz_Cyan_OpOx_G3PDH"/>
</dbReference>
<dbReference type="Gene3D" id="3.50.50.60">
    <property type="entry name" value="FAD/NAD(P)-binding domain"/>
    <property type="match status" value="3"/>
</dbReference>